<feature type="domain" description="ABC transporter" evidence="5">
    <location>
        <begin position="2"/>
        <end position="224"/>
    </location>
</feature>
<evidence type="ECO:0000256" key="2">
    <source>
        <dbReference type="ARBA" id="ARBA00022448"/>
    </source>
</evidence>
<gene>
    <name evidence="6" type="ORF">Clopa_4391</name>
</gene>
<dbReference type="STRING" id="86416.Clopa_4391"/>
<organism evidence="6 7">
    <name type="scientific">Clostridium pasteurianum BC1</name>
    <dbReference type="NCBI Taxonomy" id="86416"/>
    <lineage>
        <taxon>Bacteria</taxon>
        <taxon>Bacillati</taxon>
        <taxon>Bacillota</taxon>
        <taxon>Clostridia</taxon>
        <taxon>Eubacteriales</taxon>
        <taxon>Clostridiaceae</taxon>
        <taxon>Clostridium</taxon>
    </lineage>
</organism>
<dbReference type="InterPro" id="IPR017871">
    <property type="entry name" value="ABC_transporter-like_CS"/>
</dbReference>
<dbReference type="InterPro" id="IPR027417">
    <property type="entry name" value="P-loop_NTPase"/>
</dbReference>
<dbReference type="HOGENOM" id="CLU_000604_1_11_9"/>
<keyword evidence="4" id="KW-0067">ATP-binding</keyword>
<keyword evidence="7" id="KW-1185">Reference proteome</keyword>
<evidence type="ECO:0000256" key="4">
    <source>
        <dbReference type="ARBA" id="ARBA00022840"/>
    </source>
</evidence>
<dbReference type="Pfam" id="PF00005">
    <property type="entry name" value="ABC_tran"/>
    <property type="match status" value="1"/>
</dbReference>
<evidence type="ECO:0000313" key="7">
    <source>
        <dbReference type="Proteomes" id="UP000013523"/>
    </source>
</evidence>
<dbReference type="GO" id="GO:0016887">
    <property type="term" value="F:ATP hydrolysis activity"/>
    <property type="evidence" value="ECO:0007669"/>
    <property type="project" value="InterPro"/>
</dbReference>
<dbReference type="PANTHER" id="PTHR42734:SF17">
    <property type="entry name" value="METAL TRANSPORT SYSTEM ATP-BINDING PROTEIN TM_0124-RELATED"/>
    <property type="match status" value="1"/>
</dbReference>
<dbReference type="GO" id="GO:0005524">
    <property type="term" value="F:ATP binding"/>
    <property type="evidence" value="ECO:0007669"/>
    <property type="project" value="UniProtKB-KW"/>
</dbReference>
<dbReference type="InterPro" id="IPR050153">
    <property type="entry name" value="Metal_Ion_Import_ABC"/>
</dbReference>
<dbReference type="AlphaFoldDB" id="R4K977"/>
<sequence>MIEIKNLCFSYTKSLPYILNNINLNIKKGCYISILGENGSGKSTLMKLILNLLKPTIGTIDISTKKIGYVPQLLENFNSSFPITVGEILKCHRSALKIKNSKCIDETLSIVKMNSFKNNLIGELSGGQKQKVFIAKALMGEPELMILDEPSTGIDIKSQSEIYSFVKNLNKEKGITILSVEHNLQAAIENSTHIFKMDKGNGCLLTINDYLRTTTEGLDNVRSFSS</sequence>
<dbReference type="Proteomes" id="UP000013523">
    <property type="component" value="Chromosome"/>
</dbReference>
<proteinExistence type="inferred from homology"/>
<dbReference type="RefSeq" id="WP_015617376.1">
    <property type="nucleotide sequence ID" value="NC_021182.1"/>
</dbReference>
<dbReference type="SUPFAM" id="SSF52540">
    <property type="entry name" value="P-loop containing nucleoside triphosphate hydrolases"/>
    <property type="match status" value="1"/>
</dbReference>
<accession>R4K977</accession>
<keyword evidence="2" id="KW-0813">Transport</keyword>
<evidence type="ECO:0000256" key="1">
    <source>
        <dbReference type="ARBA" id="ARBA00005417"/>
    </source>
</evidence>
<dbReference type="SMART" id="SM00382">
    <property type="entry name" value="AAA"/>
    <property type="match status" value="1"/>
</dbReference>
<dbReference type="OrthoDB" id="9806726at2"/>
<dbReference type="PANTHER" id="PTHR42734">
    <property type="entry name" value="METAL TRANSPORT SYSTEM ATP-BINDING PROTEIN TM_0124-RELATED"/>
    <property type="match status" value="1"/>
</dbReference>
<dbReference type="eggNOG" id="COG1121">
    <property type="taxonomic scope" value="Bacteria"/>
</dbReference>
<dbReference type="KEGG" id="cpas:Clopa_4391"/>
<evidence type="ECO:0000256" key="3">
    <source>
        <dbReference type="ARBA" id="ARBA00022741"/>
    </source>
</evidence>
<dbReference type="InterPro" id="IPR003439">
    <property type="entry name" value="ABC_transporter-like_ATP-bd"/>
</dbReference>
<name>R4K977_CLOPA</name>
<keyword evidence="3" id="KW-0547">Nucleotide-binding</keyword>
<evidence type="ECO:0000259" key="5">
    <source>
        <dbReference type="PROSITE" id="PS50893"/>
    </source>
</evidence>
<protein>
    <submittedName>
        <fullName evidence="6">ATPase component of Mn/Zn ABC-type transporter</fullName>
    </submittedName>
</protein>
<dbReference type="InterPro" id="IPR003593">
    <property type="entry name" value="AAA+_ATPase"/>
</dbReference>
<dbReference type="EMBL" id="CP003261">
    <property type="protein sequence ID" value="AGK99103.1"/>
    <property type="molecule type" value="Genomic_DNA"/>
</dbReference>
<comment type="similarity">
    <text evidence="1">Belongs to the ABC transporter superfamily.</text>
</comment>
<dbReference type="PROSITE" id="PS00211">
    <property type="entry name" value="ABC_TRANSPORTER_1"/>
    <property type="match status" value="1"/>
</dbReference>
<dbReference type="PATRIC" id="fig|86416.3.peg.4397"/>
<evidence type="ECO:0000313" key="6">
    <source>
        <dbReference type="EMBL" id="AGK99103.1"/>
    </source>
</evidence>
<dbReference type="PROSITE" id="PS50893">
    <property type="entry name" value="ABC_TRANSPORTER_2"/>
    <property type="match status" value="1"/>
</dbReference>
<dbReference type="Gene3D" id="3.40.50.300">
    <property type="entry name" value="P-loop containing nucleotide triphosphate hydrolases"/>
    <property type="match status" value="1"/>
</dbReference>
<reference evidence="6 7" key="1">
    <citation type="submission" date="2012-01" db="EMBL/GenBank/DDBJ databases">
        <title>Complete sequence of chromosome of Clostridium pasteurianum BC1.</title>
        <authorList>
            <consortium name="US DOE Joint Genome Institute"/>
            <person name="Lucas S."/>
            <person name="Han J."/>
            <person name="Lapidus A."/>
            <person name="Cheng J.-F."/>
            <person name="Goodwin L."/>
            <person name="Pitluck S."/>
            <person name="Peters L."/>
            <person name="Mikhailova N."/>
            <person name="Teshima H."/>
            <person name="Detter J.C."/>
            <person name="Han C."/>
            <person name="Tapia R."/>
            <person name="Land M."/>
            <person name="Hauser L."/>
            <person name="Kyrpides N."/>
            <person name="Ivanova N."/>
            <person name="Pagani I."/>
            <person name="Dunn J."/>
            <person name="Taghavi S."/>
            <person name="Francis A."/>
            <person name="van der Lelie D."/>
            <person name="Woyke T."/>
        </authorList>
    </citation>
    <scope>NUCLEOTIDE SEQUENCE [LARGE SCALE GENOMIC DNA]</scope>
    <source>
        <strain evidence="6 7">BC1</strain>
    </source>
</reference>